<protein>
    <submittedName>
        <fullName evidence="2">Tellurite resistance TerB family protein</fullName>
    </submittedName>
</protein>
<feature type="region of interest" description="Disordered" evidence="1">
    <location>
        <begin position="92"/>
        <end position="112"/>
    </location>
</feature>
<organism evidence="2 3">
    <name type="scientific">Ferrimonas sediminicola</name>
    <dbReference type="NCBI Taxonomy" id="2569538"/>
    <lineage>
        <taxon>Bacteria</taxon>
        <taxon>Pseudomonadati</taxon>
        <taxon>Pseudomonadota</taxon>
        <taxon>Gammaproteobacteria</taxon>
        <taxon>Alteromonadales</taxon>
        <taxon>Ferrimonadaceae</taxon>
        <taxon>Ferrimonas</taxon>
    </lineage>
</organism>
<evidence type="ECO:0000256" key="1">
    <source>
        <dbReference type="SAM" id="MobiDB-lite"/>
    </source>
</evidence>
<dbReference type="InterPro" id="IPR007486">
    <property type="entry name" value="YebE"/>
</dbReference>
<name>A0A4U1BFI3_9GAMM</name>
<dbReference type="OrthoDB" id="5459344at2"/>
<reference evidence="2 3" key="1">
    <citation type="submission" date="2019-04" db="EMBL/GenBank/DDBJ databases">
        <authorList>
            <person name="Hwang J.C."/>
        </authorList>
    </citation>
    <scope>NUCLEOTIDE SEQUENCE [LARGE SCALE GENOMIC DNA]</scope>
    <source>
        <strain evidence="2 3">IMCC35001</strain>
    </source>
</reference>
<evidence type="ECO:0000313" key="3">
    <source>
        <dbReference type="Proteomes" id="UP000305674"/>
    </source>
</evidence>
<feature type="compositionally biased region" description="Low complexity" evidence="1">
    <location>
        <begin position="97"/>
        <end position="108"/>
    </location>
</feature>
<dbReference type="InterPro" id="IPR029024">
    <property type="entry name" value="TerB-like"/>
</dbReference>
<dbReference type="RefSeq" id="WP_136852426.1">
    <property type="nucleotide sequence ID" value="NZ_SWCI01000003.1"/>
</dbReference>
<accession>A0A4U1BFI3</accession>
<dbReference type="Pfam" id="PF04391">
    <property type="entry name" value="DUF533"/>
    <property type="match status" value="1"/>
</dbReference>
<sequence>MDFKGLLNQVMASGGDMARQAKGGLNQGSGQGGISDMTKGAIGGAVGGSLLTLLVGSKKGRKMGKKAAKLGGAAALGALAYKVFNDWQANQGGGQPQAGVQPAAVEAASPPGLPVATERHSMVVLKAMIAAAKSDGHVDDQEKGRIFEAVHAMGASAEVSAFVQQELDKPLDPAEIAAEVSGPEEAAEVYLASVLMVDEQNFMEQAYLKELANQLRLNPELVAQLEAQLAQ</sequence>
<dbReference type="Gene3D" id="1.10.3680.10">
    <property type="entry name" value="TerB-like"/>
    <property type="match status" value="1"/>
</dbReference>
<dbReference type="SUPFAM" id="SSF158682">
    <property type="entry name" value="TerB-like"/>
    <property type="match status" value="1"/>
</dbReference>
<keyword evidence="3" id="KW-1185">Reference proteome</keyword>
<gene>
    <name evidence="2" type="ORF">FCL40_06910</name>
</gene>
<proteinExistence type="predicted"/>
<dbReference type="CDD" id="cd07178">
    <property type="entry name" value="terB_like_YebE"/>
    <property type="match status" value="1"/>
</dbReference>
<dbReference type="AlphaFoldDB" id="A0A4U1BFI3"/>
<dbReference type="EMBL" id="SWCI01000003">
    <property type="protein sequence ID" value="TKB49877.1"/>
    <property type="molecule type" value="Genomic_DNA"/>
</dbReference>
<comment type="caution">
    <text evidence="2">The sequence shown here is derived from an EMBL/GenBank/DDBJ whole genome shotgun (WGS) entry which is preliminary data.</text>
</comment>
<evidence type="ECO:0000313" key="2">
    <source>
        <dbReference type="EMBL" id="TKB49877.1"/>
    </source>
</evidence>
<dbReference type="Proteomes" id="UP000305674">
    <property type="component" value="Unassembled WGS sequence"/>
</dbReference>